<evidence type="ECO:0000313" key="3">
    <source>
        <dbReference type="Proteomes" id="UP001317779"/>
    </source>
</evidence>
<proteinExistence type="predicted"/>
<evidence type="ECO:0000256" key="1">
    <source>
        <dbReference type="SAM" id="MobiDB-lite"/>
    </source>
</evidence>
<name>A0ABM8DW86_9MICO</name>
<dbReference type="Proteomes" id="UP001317779">
    <property type="component" value="Chromosome"/>
</dbReference>
<protein>
    <submittedName>
        <fullName evidence="2">Uncharacterized protein</fullName>
    </submittedName>
</protein>
<reference evidence="2 3" key="1">
    <citation type="submission" date="2022-12" db="EMBL/GenBank/DDBJ databases">
        <title>Microbacterium terricola strain KV-448 chromosome, complete genome.</title>
        <authorList>
            <person name="Oshima T."/>
            <person name="Moriya T."/>
            <person name="Bessho Y."/>
        </authorList>
    </citation>
    <scope>NUCLEOTIDE SEQUENCE [LARGE SCALE GENOMIC DNA]</scope>
    <source>
        <strain evidence="2 3">KV-448</strain>
    </source>
</reference>
<organism evidence="2 3">
    <name type="scientific">Microbacterium terricola</name>
    <dbReference type="NCBI Taxonomy" id="344163"/>
    <lineage>
        <taxon>Bacteria</taxon>
        <taxon>Bacillati</taxon>
        <taxon>Actinomycetota</taxon>
        <taxon>Actinomycetes</taxon>
        <taxon>Micrococcales</taxon>
        <taxon>Microbacteriaceae</taxon>
        <taxon>Microbacterium</taxon>
    </lineage>
</organism>
<gene>
    <name evidence="2" type="ORF">Microterr_04400</name>
</gene>
<dbReference type="EMBL" id="AP027141">
    <property type="protein sequence ID" value="BDV29780.1"/>
    <property type="molecule type" value="Genomic_DNA"/>
</dbReference>
<accession>A0ABM8DW86</accession>
<sequence>MANASRTVEYAENSGLVPRESDGAQLYPRSRTTMMMTSNKSANRHLLHISWVVGTLRAKPNPTKR</sequence>
<keyword evidence="3" id="KW-1185">Reference proteome</keyword>
<feature type="region of interest" description="Disordered" evidence="1">
    <location>
        <begin position="1"/>
        <end position="23"/>
    </location>
</feature>
<evidence type="ECO:0000313" key="2">
    <source>
        <dbReference type="EMBL" id="BDV29780.1"/>
    </source>
</evidence>